<comment type="subcellular location">
    <subcellularLocation>
        <location evidence="1">Nucleus</location>
    </subcellularLocation>
</comment>
<feature type="compositionally biased region" description="Basic residues" evidence="8">
    <location>
        <begin position="1044"/>
        <end position="1057"/>
    </location>
</feature>
<dbReference type="STRING" id="34720.A0A195EXW6"/>
<dbReference type="GO" id="GO:0005730">
    <property type="term" value="C:nucleolus"/>
    <property type="evidence" value="ECO:0007669"/>
    <property type="project" value="TreeGrafter"/>
</dbReference>
<dbReference type="Pfam" id="PF13191">
    <property type="entry name" value="AAA_16"/>
    <property type="match status" value="1"/>
</dbReference>
<dbReference type="Pfam" id="PF21638">
    <property type="entry name" value="SDA1_C"/>
    <property type="match status" value="1"/>
</dbReference>
<dbReference type="Proteomes" id="UP000078541">
    <property type="component" value="Unassembled WGS sequence"/>
</dbReference>
<evidence type="ECO:0000259" key="12">
    <source>
        <dbReference type="Pfam" id="PF14630"/>
    </source>
</evidence>
<dbReference type="GO" id="GO:0042273">
    <property type="term" value="P:ribosomal large subunit biogenesis"/>
    <property type="evidence" value="ECO:0007669"/>
    <property type="project" value="InterPro"/>
</dbReference>
<dbReference type="GO" id="GO:0000055">
    <property type="term" value="P:ribosomal large subunit export from nucleus"/>
    <property type="evidence" value="ECO:0007669"/>
    <property type="project" value="InterPro"/>
</dbReference>
<evidence type="ECO:0000256" key="7">
    <source>
        <dbReference type="ARBA" id="ARBA00023242"/>
    </source>
</evidence>
<protein>
    <recommendedName>
        <fullName evidence="3">Protein SDA1 homolog</fullName>
    </recommendedName>
</protein>
<feature type="compositionally biased region" description="Basic and acidic residues" evidence="8">
    <location>
        <begin position="1058"/>
        <end position="1073"/>
    </location>
</feature>
<dbReference type="Pfam" id="PF05285">
    <property type="entry name" value="SDA1_dom"/>
    <property type="match status" value="1"/>
</dbReference>
<evidence type="ECO:0000259" key="11">
    <source>
        <dbReference type="Pfam" id="PF13191"/>
    </source>
</evidence>
<dbReference type="GO" id="GO:0015031">
    <property type="term" value="P:protein transport"/>
    <property type="evidence" value="ECO:0007669"/>
    <property type="project" value="UniProtKB-KW"/>
</dbReference>
<evidence type="ECO:0000259" key="10">
    <source>
        <dbReference type="Pfam" id="PF08158"/>
    </source>
</evidence>
<dbReference type="SUPFAM" id="SSF52540">
    <property type="entry name" value="P-loop containing nucleoside triphosphate hydrolases"/>
    <property type="match status" value="1"/>
</dbReference>
<comment type="similarity">
    <text evidence="2">Belongs to the SDA1 family.</text>
</comment>
<dbReference type="InterPro" id="IPR027312">
    <property type="entry name" value="Sda1"/>
</dbReference>
<evidence type="ECO:0000256" key="8">
    <source>
        <dbReference type="SAM" id="MobiDB-lite"/>
    </source>
</evidence>
<keyword evidence="16" id="KW-1185">Reference proteome</keyword>
<keyword evidence="6" id="KW-0653">Protein transport</keyword>
<dbReference type="InterPro" id="IPR048866">
    <property type="entry name" value="ORC5_lid"/>
</dbReference>
<evidence type="ECO:0000256" key="1">
    <source>
        <dbReference type="ARBA" id="ARBA00004123"/>
    </source>
</evidence>
<dbReference type="Pfam" id="PF14630">
    <property type="entry name" value="ORC5_C"/>
    <property type="match status" value="1"/>
</dbReference>
<evidence type="ECO:0000259" key="9">
    <source>
        <dbReference type="Pfam" id="PF05285"/>
    </source>
</evidence>
<keyword evidence="7" id="KW-0539">Nucleus</keyword>
<dbReference type="InterPro" id="IPR041664">
    <property type="entry name" value="AAA_16"/>
</dbReference>
<dbReference type="Pfam" id="PF08158">
    <property type="entry name" value="SDA1_HEAT"/>
    <property type="match status" value="2"/>
</dbReference>
<dbReference type="AlphaFoldDB" id="A0A195EXW6"/>
<evidence type="ECO:0000259" key="14">
    <source>
        <dbReference type="Pfam" id="PF21639"/>
    </source>
</evidence>
<dbReference type="Gene3D" id="3.40.50.300">
    <property type="entry name" value="P-loop containing nucleotide triphosphate hydrolases"/>
    <property type="match status" value="1"/>
</dbReference>
<evidence type="ECO:0000313" key="15">
    <source>
        <dbReference type="EMBL" id="KYN33068.1"/>
    </source>
</evidence>
<feature type="region of interest" description="Disordered" evidence="8">
    <location>
        <begin position="851"/>
        <end position="958"/>
    </location>
</feature>
<accession>A0A195EXW6</accession>
<feature type="domain" description="SDA1 middle" evidence="9">
    <location>
        <begin position="869"/>
        <end position="1059"/>
    </location>
</feature>
<dbReference type="EMBL" id="KQ981920">
    <property type="protein sequence ID" value="KYN33068.1"/>
    <property type="molecule type" value="Genomic_DNA"/>
</dbReference>
<reference evidence="15 16" key="1">
    <citation type="submission" date="2016-03" db="EMBL/GenBank/DDBJ databases">
        <title>Trachymyrmex septentrionalis WGS genome.</title>
        <authorList>
            <person name="Nygaard S."/>
            <person name="Hu H."/>
            <person name="Boomsma J."/>
            <person name="Zhang G."/>
        </authorList>
    </citation>
    <scope>NUCLEOTIDE SEQUENCE [LARGE SCALE GENOMIC DNA]</scope>
    <source>
        <strain evidence="15">Tsep2-gDNA-1</strain>
        <tissue evidence="15">Whole body</tissue>
    </source>
</reference>
<evidence type="ECO:0000313" key="16">
    <source>
        <dbReference type="Proteomes" id="UP000078541"/>
    </source>
</evidence>
<dbReference type="InterPro" id="IPR007949">
    <property type="entry name" value="SDA1_MD"/>
</dbReference>
<dbReference type="PANTHER" id="PTHR12730:SF0">
    <property type="entry name" value="PROTEIN SDA1 HOMOLOG"/>
    <property type="match status" value="1"/>
</dbReference>
<evidence type="ECO:0000256" key="4">
    <source>
        <dbReference type="ARBA" id="ARBA00022448"/>
    </source>
</evidence>
<dbReference type="InterPro" id="IPR016024">
    <property type="entry name" value="ARM-type_fold"/>
</dbReference>
<organism evidence="15 16">
    <name type="scientific">Trachymyrmex septentrionalis</name>
    <dbReference type="NCBI Taxonomy" id="34720"/>
    <lineage>
        <taxon>Eukaryota</taxon>
        <taxon>Metazoa</taxon>
        <taxon>Ecdysozoa</taxon>
        <taxon>Arthropoda</taxon>
        <taxon>Hexapoda</taxon>
        <taxon>Insecta</taxon>
        <taxon>Pterygota</taxon>
        <taxon>Neoptera</taxon>
        <taxon>Endopterygota</taxon>
        <taxon>Hymenoptera</taxon>
        <taxon>Apocrita</taxon>
        <taxon>Aculeata</taxon>
        <taxon>Formicoidea</taxon>
        <taxon>Formicidae</taxon>
        <taxon>Myrmicinae</taxon>
        <taxon>Trachymyrmex</taxon>
    </lineage>
</organism>
<keyword evidence="4" id="KW-0813">Transport</keyword>
<dbReference type="InterPro" id="IPR048292">
    <property type="entry name" value="SDA1_C"/>
</dbReference>
<sequence>MVRHNNQLPDNLPQLQNLIKRDPESYKEEFLQQHLHYKSILEIFRLEPTQFNKSLDELVTFLAKNNIICREEIVSRLYSLIGIADEPMPESIFVYGHMATGKSLIIQSLLNYLKYNVSYINCIEHLGSKHVYNYILDDLVTSIKESSDDTQLKHNCDNIMDFIIALKKISCNDKRPIVLVFDKCHKIRHFDVTFLPAILRLRELADINICTILISEIVWDKFNTKIGALRPVKIYFPQYTKDELGQLLLLDKPMNYDTDFYKNYLNLFLSVFFRFCRDLNELRHMVKLNFAKYVEPIESKRIEPDNVTALWRNISATLRSNLEIIYLRVSTSDFLQPDYQMSREIESTTKLALSFELPFYAKYMLIAAYLASYNPIKYDKHIFMKQSSKRKKKIRSIKKTGKDAEKKCRVFTISRMLAIFCAILDEKVDINANLLAQISTMCQLGLLSIVGDNITQLDETKFKCCASHDFIIVVAKTVGFEIKNYLNVAHCYPNDLKTYPQEIIDILQTHNIILDNEIRMTFCKALIQLRNKSLLEPTALLINTVLQNFMFSMLKDPNVRAAKMSVDIMIELYNKNVWNDVKTVNVIATGCFSKITKVMVASLKFFLGTRSEEKESDDSDSDDELNMKEIMMANKKAKKKKSKAPQYNFSALHLIHDPQDFAEKLFKQIEKNNDRFEVKLMTLDVVSRLIGLHSLFLLNFYPYIQRFLQPHQREVTKLLQFVAQASHELVPPDMLEPVLKTLANNFITERNSADVMAIGLNTVREICTRCPLAMNEDLLEDLTRYKHYKERSVMMAAHSLIGTFRRIMPDLLRKKDKGRPTEANVMIKSSKYGEIRASEFVPGAEILYNQPAKNTEKTSDSDEEDDDEWIDVSENNEEISDEEISDEEISDEEISDEEISDEEISDEEISDEEISDEEISDEEISDEEISDEEISDEEISDEEISDEEISDEEISDEEIKKLEKKAKFKSEKNEELMAERKTKASVISTERLLTDKDFRKIDVALAKQDVTYIKRSVKRTHDQIETDKGGELVKLSDIENIYKKRKHDKAARQKSVKKGQEERDKFGFKDRRQNPLCSTTNREKRKGKAFSMLKQKLRTKVKRSFREKQIALKNHLIKQKRMK</sequence>
<feature type="domain" description="SDA1 N-terminal" evidence="10">
    <location>
        <begin position="487"/>
        <end position="541"/>
    </location>
</feature>
<evidence type="ECO:0000256" key="6">
    <source>
        <dbReference type="ARBA" id="ARBA00022927"/>
    </source>
</evidence>
<feature type="domain" description="Orc1-like AAA ATPase" evidence="11">
    <location>
        <begin position="67"/>
        <end position="211"/>
    </location>
</feature>
<evidence type="ECO:0000259" key="13">
    <source>
        <dbReference type="Pfam" id="PF21638"/>
    </source>
</evidence>
<evidence type="ECO:0000256" key="2">
    <source>
        <dbReference type="ARBA" id="ARBA00005783"/>
    </source>
</evidence>
<gene>
    <name evidence="15" type="ORF">ALC56_12702</name>
</gene>
<dbReference type="InterPro" id="IPR012977">
    <property type="entry name" value="SDA1_N"/>
</dbReference>
<feature type="domain" description="Origin recognition complex subunit 5 C-terminal" evidence="12">
    <location>
        <begin position="357"/>
        <end position="486"/>
    </location>
</feature>
<feature type="domain" description="SDA1 N-terminal" evidence="10">
    <location>
        <begin position="542"/>
        <end position="789"/>
    </location>
</feature>
<evidence type="ECO:0000256" key="3">
    <source>
        <dbReference type="ARBA" id="ARBA00013636"/>
    </source>
</evidence>
<keyword evidence="5" id="KW-0690">Ribosome biogenesis</keyword>
<evidence type="ECO:0000256" key="5">
    <source>
        <dbReference type="ARBA" id="ARBA00022517"/>
    </source>
</evidence>
<dbReference type="InterPro" id="IPR027417">
    <property type="entry name" value="P-loop_NTPase"/>
</dbReference>
<feature type="compositionally biased region" description="Acidic residues" evidence="8">
    <location>
        <begin position="861"/>
        <end position="956"/>
    </location>
</feature>
<feature type="domain" description="ORC5 lid" evidence="14">
    <location>
        <begin position="261"/>
        <end position="318"/>
    </location>
</feature>
<dbReference type="InterPro" id="IPR047088">
    <property type="entry name" value="ORC5_C"/>
</dbReference>
<name>A0A195EXW6_9HYME</name>
<dbReference type="PANTHER" id="PTHR12730">
    <property type="entry name" value="HSDA/SDA1-RELATED"/>
    <property type="match status" value="1"/>
</dbReference>
<feature type="region of interest" description="Disordered" evidence="8">
    <location>
        <begin position="1044"/>
        <end position="1089"/>
    </location>
</feature>
<dbReference type="Pfam" id="PF21639">
    <property type="entry name" value="ORC5_lid"/>
    <property type="match status" value="1"/>
</dbReference>
<proteinExistence type="inferred from homology"/>
<feature type="domain" description="SDA1 C-terminal" evidence="13">
    <location>
        <begin position="1077"/>
        <end position="1122"/>
    </location>
</feature>
<dbReference type="SUPFAM" id="SSF48371">
    <property type="entry name" value="ARM repeat"/>
    <property type="match status" value="1"/>
</dbReference>